<feature type="domain" description="MobA/VirD2-like nuclease" evidence="2">
    <location>
        <begin position="56"/>
        <end position="149"/>
    </location>
</feature>
<dbReference type="RefSeq" id="WP_012817725.1">
    <property type="nucleotide sequence ID" value="NC_013358.1"/>
</dbReference>
<proteinExistence type="predicted"/>
<dbReference type="Pfam" id="PF03432">
    <property type="entry name" value="Relaxase"/>
    <property type="match status" value="1"/>
</dbReference>
<evidence type="ECO:0000259" key="2">
    <source>
        <dbReference type="Pfam" id="PF03432"/>
    </source>
</evidence>
<accession>C8WG46</accession>
<evidence type="ECO:0000313" key="3">
    <source>
        <dbReference type="EMBL" id="ACY38606.1"/>
    </source>
</evidence>
<keyword evidence="3" id="KW-0614">Plasmid</keyword>
<dbReference type="KEGG" id="zmn:Za10_1910"/>
<geneLocation type="plasmid" evidence="3">
    <name>pZMO7</name>
</geneLocation>
<feature type="compositionally biased region" description="Basic and acidic residues" evidence="1">
    <location>
        <begin position="349"/>
        <end position="366"/>
    </location>
</feature>
<feature type="compositionally biased region" description="Basic and acidic residues" evidence="1">
    <location>
        <begin position="383"/>
        <end position="401"/>
    </location>
</feature>
<sequence length="483" mass="55890">MIIGFSKHGQGKAAPAIKYLLDQHREGRENHIPEVVRGNPDLTASIIDSLTFKHHYTSGVLSFAAEDHVSAEQEKDIINDFEKLAFAGLQADQFNILWVRHSHAGHHELHFITPRIELSSKKSFNIKPPGKNTQKEFDDLRSAINAKYGFADPEDPMRARNVKTPSYELKIARNVLREQKAPSEDIRQLIDSLLTERAVQGLIHDRKTLLTNVEELGFEVTRAGKNYITVKDPESSKRFRLKGQLYEQDFTSSRTIETAAAKRTRDYSRPDSTAARQFEEQVKLHIRKRAEFNRKRYRATEPELRMEIPPISLADTSRDQHHDIVWPALGRRRDNQALYPPDQSFAGGKSRDGSDRRTAQQSRWEDAIQPLRRKRKALHQSKHTRDLRDNQRLSDRERTEIDNDGIGTGFTERLGKFTAEIRSTTEKFITRAKRITADVRNYLNREYLFTTASRNLGRAIEQFSQMKTLSRKLQKRRGRSRSR</sequence>
<feature type="compositionally biased region" description="Basic residues" evidence="1">
    <location>
        <begin position="371"/>
        <end position="382"/>
    </location>
</feature>
<organism evidence="3">
    <name type="scientific">Zymomonas mobilis subsp. mobilis (strain NCIMB 11163 / B70)</name>
    <dbReference type="NCBI Taxonomy" id="622759"/>
    <lineage>
        <taxon>Bacteria</taxon>
        <taxon>Pseudomonadati</taxon>
        <taxon>Pseudomonadota</taxon>
        <taxon>Alphaproteobacteria</taxon>
        <taxon>Sphingomonadales</taxon>
        <taxon>Zymomonadaceae</taxon>
        <taxon>Zymomonas</taxon>
    </lineage>
</organism>
<gene>
    <name evidence="3" type="ORF">pZMO7_02</name>
</gene>
<protein>
    <submittedName>
        <fullName evidence="3">Relaxase/mobilization protein</fullName>
    </submittedName>
</protein>
<feature type="region of interest" description="Disordered" evidence="1">
    <location>
        <begin position="332"/>
        <end position="406"/>
    </location>
</feature>
<reference evidence="3" key="1">
    <citation type="submission" date="2009-06" db="EMBL/GenBank/DDBJ databases">
        <title>Plasmids of Zymomonas mobilis subsp. mobilis NCIMB 11163.</title>
        <authorList>
            <person name="Watt R.M."/>
            <person name="So L.Y."/>
        </authorList>
    </citation>
    <scope>NUCLEOTIDE SEQUENCE</scope>
    <source>
        <strain evidence="3">NCIMB 11163</strain>
        <plasmid evidence="3">pZMO7</plasmid>
    </source>
</reference>
<name>C8WG46_ZYMMN</name>
<evidence type="ECO:0000256" key="1">
    <source>
        <dbReference type="SAM" id="MobiDB-lite"/>
    </source>
</evidence>
<dbReference type="AlphaFoldDB" id="C8WG46"/>
<dbReference type="EMBL" id="GQ293073">
    <property type="protein sequence ID" value="ACY38606.1"/>
    <property type="molecule type" value="Genomic_DNA"/>
</dbReference>
<dbReference type="InterPro" id="IPR005094">
    <property type="entry name" value="Endonuclease_MobA/VirD2"/>
</dbReference>